<dbReference type="SUPFAM" id="SSF52833">
    <property type="entry name" value="Thioredoxin-like"/>
    <property type="match status" value="1"/>
</dbReference>
<evidence type="ECO:0000256" key="1">
    <source>
        <dbReference type="PIRNR" id="PIRNR006386"/>
    </source>
</evidence>
<dbReference type="Gene3D" id="3.40.30.10">
    <property type="entry name" value="Glutaredoxin"/>
    <property type="match status" value="1"/>
</dbReference>
<dbReference type="InterPro" id="IPR014440">
    <property type="entry name" value="HCCAis_GSTk"/>
</dbReference>
<dbReference type="GO" id="GO:0004602">
    <property type="term" value="F:glutathione peroxidase activity"/>
    <property type="evidence" value="ECO:0007669"/>
    <property type="project" value="TreeGrafter"/>
</dbReference>
<dbReference type="InterPro" id="IPR051924">
    <property type="entry name" value="GST_Kappa/NadH"/>
</dbReference>
<gene>
    <name evidence="4" type="ORF">CAMP_LOCUS11598</name>
</gene>
<evidence type="ECO:0000259" key="3">
    <source>
        <dbReference type="Pfam" id="PF01323"/>
    </source>
</evidence>
<dbReference type="OrthoDB" id="4664297at2759"/>
<dbReference type="EMBL" id="CANHGI010000004">
    <property type="protein sequence ID" value="CAI5448961.1"/>
    <property type="molecule type" value="Genomic_DNA"/>
</dbReference>
<name>A0A9P1N5P5_9PELO</name>
<accession>A0A9P1N5P5</accession>
<keyword evidence="5" id="KW-1185">Reference proteome</keyword>
<keyword evidence="1" id="KW-0808">Transferase</keyword>
<dbReference type="FunFam" id="3.40.30.10:FF:000325">
    <property type="entry name" value="Glutathione S-transferase kappa"/>
    <property type="match status" value="1"/>
</dbReference>
<evidence type="ECO:0000256" key="2">
    <source>
        <dbReference type="PIRSR" id="PIRSR006386-1"/>
    </source>
</evidence>
<comment type="caution">
    <text evidence="4">The sequence shown here is derived from an EMBL/GenBank/DDBJ whole genome shotgun (WGS) entry which is preliminary data.</text>
</comment>
<dbReference type="AlphaFoldDB" id="A0A9P1N5P5"/>
<dbReference type="PANTHER" id="PTHR42943">
    <property type="entry name" value="GLUTATHIONE S-TRANSFERASE KAPPA"/>
    <property type="match status" value="1"/>
</dbReference>
<proteinExistence type="inferred from homology"/>
<dbReference type="PIRSF" id="PIRSF006386">
    <property type="entry name" value="HCCAis_GSTk"/>
    <property type="match status" value="1"/>
</dbReference>
<reference evidence="4" key="1">
    <citation type="submission" date="2022-11" db="EMBL/GenBank/DDBJ databases">
        <authorList>
            <person name="Kikuchi T."/>
        </authorList>
    </citation>
    <scope>NUCLEOTIDE SEQUENCE</scope>
    <source>
        <strain evidence="4">PS1010</strain>
    </source>
</reference>
<dbReference type="Proteomes" id="UP001152747">
    <property type="component" value="Unassembled WGS sequence"/>
</dbReference>
<feature type="domain" description="DSBA-like thioredoxin" evidence="3">
    <location>
        <begin position="5"/>
        <end position="209"/>
    </location>
</feature>
<dbReference type="InterPro" id="IPR036249">
    <property type="entry name" value="Thioredoxin-like_sf"/>
</dbReference>
<dbReference type="GO" id="GO:0005777">
    <property type="term" value="C:peroxisome"/>
    <property type="evidence" value="ECO:0007669"/>
    <property type="project" value="TreeGrafter"/>
</dbReference>
<sequence length="216" mass="24463">MSKSIKFYFDILSPYSYFGFEGITKNKNVWKTSVELKPFLLGAIIKGSENKGMPLTNPLKTKYVMKDLTFSAQYLGVPFRVPKDYVNLMMTTSSVIPQRVLVASKLRDGEAKMENLTKKLGHLFWAYGKPIFTSDQIQEVLRYSQVPNSDELFKLSESSEVKEILKENTKEALDQGCFGAPWTHIVDNSTGNVIQAVFGSDRLPQIAHFVGEEFKN</sequence>
<dbReference type="PANTHER" id="PTHR42943:SF2">
    <property type="entry name" value="GLUTATHIONE S-TRANSFERASE KAPPA 1"/>
    <property type="match status" value="1"/>
</dbReference>
<organism evidence="4 5">
    <name type="scientific">Caenorhabditis angaria</name>
    <dbReference type="NCBI Taxonomy" id="860376"/>
    <lineage>
        <taxon>Eukaryota</taxon>
        <taxon>Metazoa</taxon>
        <taxon>Ecdysozoa</taxon>
        <taxon>Nematoda</taxon>
        <taxon>Chromadorea</taxon>
        <taxon>Rhabditida</taxon>
        <taxon>Rhabditina</taxon>
        <taxon>Rhabditomorpha</taxon>
        <taxon>Rhabditoidea</taxon>
        <taxon>Rhabditidae</taxon>
        <taxon>Peloderinae</taxon>
        <taxon>Caenorhabditis</taxon>
    </lineage>
</organism>
<evidence type="ECO:0000313" key="5">
    <source>
        <dbReference type="Proteomes" id="UP001152747"/>
    </source>
</evidence>
<dbReference type="GO" id="GO:0004364">
    <property type="term" value="F:glutathione transferase activity"/>
    <property type="evidence" value="ECO:0007669"/>
    <property type="project" value="UniProtKB-UniRule"/>
</dbReference>
<comment type="similarity">
    <text evidence="1">Belongs to the GST superfamily. Kappa family.</text>
</comment>
<dbReference type="GO" id="GO:0005739">
    <property type="term" value="C:mitochondrion"/>
    <property type="evidence" value="ECO:0007669"/>
    <property type="project" value="TreeGrafter"/>
</dbReference>
<dbReference type="EC" id="2.5.1.18" evidence="1"/>
<protein>
    <recommendedName>
        <fullName evidence="1">Glutathione S-transferase kappa</fullName>
        <ecNumber evidence="1">2.5.1.18</ecNumber>
    </recommendedName>
</protein>
<feature type="active site" description="Nucleophile" evidence="2">
    <location>
        <position position="13"/>
    </location>
</feature>
<comment type="catalytic activity">
    <reaction evidence="1">
        <text>RX + glutathione = an S-substituted glutathione + a halide anion + H(+)</text>
        <dbReference type="Rhea" id="RHEA:16437"/>
        <dbReference type="ChEBI" id="CHEBI:15378"/>
        <dbReference type="ChEBI" id="CHEBI:16042"/>
        <dbReference type="ChEBI" id="CHEBI:17792"/>
        <dbReference type="ChEBI" id="CHEBI:57925"/>
        <dbReference type="ChEBI" id="CHEBI:90779"/>
        <dbReference type="EC" id="2.5.1.18"/>
    </reaction>
</comment>
<dbReference type="Pfam" id="PF01323">
    <property type="entry name" value="DSBA"/>
    <property type="match status" value="1"/>
</dbReference>
<evidence type="ECO:0000313" key="4">
    <source>
        <dbReference type="EMBL" id="CAI5448961.1"/>
    </source>
</evidence>
<dbReference type="InterPro" id="IPR001853">
    <property type="entry name" value="DSBA-like_thioredoxin_dom"/>
</dbReference>
<dbReference type="GO" id="GO:0006749">
    <property type="term" value="P:glutathione metabolic process"/>
    <property type="evidence" value="ECO:0007669"/>
    <property type="project" value="TreeGrafter"/>
</dbReference>